<reference evidence="2 3" key="1">
    <citation type="submission" date="2023-07" db="EMBL/GenBank/DDBJ databases">
        <title>Genomic Encyclopedia of Type Strains, Phase IV (KMG-IV): sequencing the most valuable type-strain genomes for metagenomic binning, comparative biology and taxonomic classification.</title>
        <authorList>
            <person name="Goeker M."/>
        </authorList>
    </citation>
    <scope>NUCLEOTIDE SEQUENCE [LARGE SCALE GENOMIC DNA]</scope>
    <source>
        <strain evidence="2 3">DSM 15049</strain>
    </source>
</reference>
<dbReference type="EMBL" id="JAUSWG010000003">
    <property type="protein sequence ID" value="MDQ0555988.1"/>
    <property type="molecule type" value="Genomic_DNA"/>
</dbReference>
<evidence type="ECO:0000313" key="2">
    <source>
        <dbReference type="EMBL" id="MDQ0555988.1"/>
    </source>
</evidence>
<dbReference type="PROSITE" id="PS51186">
    <property type="entry name" value="GNAT"/>
    <property type="match status" value="1"/>
</dbReference>
<dbReference type="InterPro" id="IPR016181">
    <property type="entry name" value="Acyl_CoA_acyltransferase"/>
</dbReference>
<sequence>MNTNFSIRRLNSQLLKESNARELIWNVFLEFEGPDYSEEGVNEFKNFIDLNSLVKLIDENKLFMWGYFEADKIVGVVAFRDPCHVSLLFVNKNYHKRGIASKLYQVGLNYFIENFQVKKVTVNSSPYAIKAYEKLGFTKTDEIQIVHGIKFLPMESALT</sequence>
<proteinExistence type="predicted"/>
<dbReference type="Proteomes" id="UP001232584">
    <property type="component" value="Unassembled WGS sequence"/>
</dbReference>
<evidence type="ECO:0000313" key="3">
    <source>
        <dbReference type="Proteomes" id="UP001232584"/>
    </source>
</evidence>
<dbReference type="RefSeq" id="WP_307504298.1">
    <property type="nucleotide sequence ID" value="NZ_BAAACE010000014.1"/>
</dbReference>
<dbReference type="Gene3D" id="3.40.630.30">
    <property type="match status" value="1"/>
</dbReference>
<dbReference type="PANTHER" id="PTHR43451:SF1">
    <property type="entry name" value="ACETYLTRANSFERASE"/>
    <property type="match status" value="1"/>
</dbReference>
<organism evidence="2 3">
    <name type="scientific">Paraclostridium ghonii</name>
    <dbReference type="NCBI Taxonomy" id="29358"/>
    <lineage>
        <taxon>Bacteria</taxon>
        <taxon>Bacillati</taxon>
        <taxon>Bacillota</taxon>
        <taxon>Clostridia</taxon>
        <taxon>Peptostreptococcales</taxon>
        <taxon>Peptostreptococcaceae</taxon>
        <taxon>Paraclostridium</taxon>
    </lineage>
</organism>
<accession>A0ABU0MYJ5</accession>
<evidence type="ECO:0000259" key="1">
    <source>
        <dbReference type="PROSITE" id="PS51186"/>
    </source>
</evidence>
<dbReference type="PANTHER" id="PTHR43451">
    <property type="entry name" value="ACETYLTRANSFERASE (GNAT) FAMILY PROTEIN"/>
    <property type="match status" value="1"/>
</dbReference>
<dbReference type="Pfam" id="PF13673">
    <property type="entry name" value="Acetyltransf_10"/>
    <property type="match status" value="1"/>
</dbReference>
<comment type="caution">
    <text evidence="2">The sequence shown here is derived from an EMBL/GenBank/DDBJ whole genome shotgun (WGS) entry which is preliminary data.</text>
</comment>
<protein>
    <submittedName>
        <fullName evidence="2">Ribosomal protein S18 acetylase RimI-like enzyme</fullName>
    </submittedName>
</protein>
<keyword evidence="3" id="KW-1185">Reference proteome</keyword>
<dbReference type="InterPro" id="IPR000182">
    <property type="entry name" value="GNAT_dom"/>
</dbReference>
<dbReference type="CDD" id="cd04301">
    <property type="entry name" value="NAT_SF"/>
    <property type="match status" value="1"/>
</dbReference>
<dbReference type="InterPro" id="IPR052564">
    <property type="entry name" value="N-acetyltrans/Recomb-assoc"/>
</dbReference>
<dbReference type="SUPFAM" id="SSF55729">
    <property type="entry name" value="Acyl-CoA N-acyltransferases (Nat)"/>
    <property type="match status" value="1"/>
</dbReference>
<feature type="domain" description="N-acetyltransferase" evidence="1">
    <location>
        <begin position="15"/>
        <end position="159"/>
    </location>
</feature>
<name>A0ABU0MYJ5_9FIRM</name>
<gene>
    <name evidence="2" type="ORF">QOZ92_001101</name>
</gene>